<organism evidence="2 4">
    <name type="scientific">Neospora caninum (strain Liverpool)</name>
    <dbReference type="NCBI Taxonomy" id="572307"/>
    <lineage>
        <taxon>Eukaryota</taxon>
        <taxon>Sar</taxon>
        <taxon>Alveolata</taxon>
        <taxon>Apicomplexa</taxon>
        <taxon>Conoidasida</taxon>
        <taxon>Coccidia</taxon>
        <taxon>Eucoccidiorida</taxon>
        <taxon>Eimeriorina</taxon>
        <taxon>Sarcocystidae</taxon>
        <taxon>Neospora</taxon>
    </lineage>
</organism>
<dbReference type="eggNOG" id="ENOG502R0AX">
    <property type="taxonomic scope" value="Eukaryota"/>
</dbReference>
<dbReference type="InParanoid" id="F0VPN0"/>
<reference evidence="4" key="3">
    <citation type="journal article" date="2012" name="PLoS Pathog.">
        <title>Comparative genomics of the apicomplexan parasites Toxoplasma gondii and Neospora caninum: Coccidia differing in host range and transmission strategy.</title>
        <authorList>
            <person name="Reid A.J."/>
            <person name="Vermont S.J."/>
            <person name="Cotton J.A."/>
            <person name="Harris D."/>
            <person name="Hill-Cawthorne G.A."/>
            <person name="Konen-Waisman S."/>
            <person name="Latham S.M."/>
            <person name="Mourier T."/>
            <person name="Norton R."/>
            <person name="Quail M.A."/>
            <person name="Sanders M."/>
            <person name="Shanmugam D."/>
            <person name="Sohal A."/>
            <person name="Wasmuth J.D."/>
            <person name="Brunk B."/>
            <person name="Grigg M.E."/>
            <person name="Howard J.C."/>
            <person name="Parkinson J."/>
            <person name="Roos D.S."/>
            <person name="Trees A.J."/>
            <person name="Berriman M."/>
            <person name="Pain A."/>
            <person name="Wastling J.M."/>
        </authorList>
    </citation>
    <scope>NUCLEOTIDE SEQUENCE [LARGE SCALE GENOMIC DNA]</scope>
    <source>
        <strain evidence="4">Liverpool</strain>
    </source>
</reference>
<evidence type="ECO:0000256" key="1">
    <source>
        <dbReference type="SAM" id="MobiDB-lite"/>
    </source>
</evidence>
<accession>F0VPN0</accession>
<feature type="compositionally biased region" description="Basic and acidic residues" evidence="1">
    <location>
        <begin position="153"/>
        <end position="163"/>
    </location>
</feature>
<reference evidence="3" key="4">
    <citation type="journal article" date="2015" name="PLoS ONE">
        <title>Comprehensive Evaluation of Toxoplasma gondii VEG and Neospora caninum LIV Genomes with Tachyzoite Stage Transcriptome and Proteome Defines Novel Transcript Features.</title>
        <authorList>
            <person name="Ramaprasad A."/>
            <person name="Mourier T."/>
            <person name="Naeem R."/>
            <person name="Malas T.B."/>
            <person name="Moussa E."/>
            <person name="Panigrahi A."/>
            <person name="Vermont S.J."/>
            <person name="Otto T.D."/>
            <person name="Wastling J."/>
            <person name="Pain A."/>
        </authorList>
    </citation>
    <scope>NUCLEOTIDE SEQUENCE</scope>
    <source>
        <strain evidence="3">Liverpool</strain>
    </source>
</reference>
<evidence type="ECO:0000313" key="2">
    <source>
        <dbReference type="EMBL" id="CBZ55677.1"/>
    </source>
</evidence>
<proteinExistence type="predicted"/>
<dbReference type="OrthoDB" id="329462at2759"/>
<dbReference type="OMA" id="WYRAASK"/>
<reference evidence="2" key="1">
    <citation type="submission" date="2011-02" db="EMBL/GenBank/DDBJ databases">
        <authorList>
            <person name="Aslett M."/>
        </authorList>
    </citation>
    <scope>NUCLEOTIDE SEQUENCE</scope>
    <source>
        <strain evidence="2">Liverpool</strain>
    </source>
</reference>
<reference evidence="2" key="2">
    <citation type="submission" date="2011-03" db="EMBL/GenBank/DDBJ databases">
        <title>Comparative genomics and transcriptomics of Neospora caninum and Toxoplasma gondii.</title>
        <authorList>
            <person name="Reid A.J."/>
            <person name="Sohal A."/>
            <person name="Harris D."/>
            <person name="Quail M."/>
            <person name="Sanders M."/>
            <person name="Berriman M."/>
            <person name="Wastling J.M."/>
            <person name="Pain A."/>
        </authorList>
    </citation>
    <scope>NUCLEOTIDE SEQUENCE</scope>
    <source>
        <strain evidence="2">Liverpool</strain>
    </source>
</reference>
<dbReference type="AlphaFoldDB" id="F0VPN0"/>
<dbReference type="RefSeq" id="XP_003885703.1">
    <property type="nucleotide sequence ID" value="XM_003885654.1"/>
</dbReference>
<dbReference type="GeneID" id="13441108"/>
<dbReference type="VEuPathDB" id="ToxoDB:NCLIV_061010"/>
<name>F0VPN0_NEOCL</name>
<gene>
    <name evidence="3" type="ORF">BN1204_061010</name>
    <name evidence="2" type="ORF">NCLIV_061010</name>
</gene>
<evidence type="ECO:0000313" key="3">
    <source>
        <dbReference type="EMBL" id="CEL70419.1"/>
    </source>
</evidence>
<dbReference type="Proteomes" id="UP000007494">
    <property type="component" value="Chromosome XII"/>
</dbReference>
<protein>
    <submittedName>
        <fullName evidence="2">Uncharacterized protein</fullName>
    </submittedName>
</protein>
<evidence type="ECO:0000313" key="4">
    <source>
        <dbReference type="Proteomes" id="UP000007494"/>
    </source>
</evidence>
<feature type="region of interest" description="Disordered" evidence="1">
    <location>
        <begin position="153"/>
        <end position="176"/>
    </location>
</feature>
<keyword evidence="4" id="KW-1185">Reference proteome</keyword>
<dbReference type="EMBL" id="FR823393">
    <property type="protein sequence ID" value="CBZ55677.1"/>
    <property type="molecule type" value="Genomic_DNA"/>
</dbReference>
<feature type="compositionally biased region" description="Polar residues" evidence="1">
    <location>
        <begin position="164"/>
        <end position="173"/>
    </location>
</feature>
<dbReference type="EMBL" id="LN714487">
    <property type="protein sequence ID" value="CEL70419.1"/>
    <property type="molecule type" value="Genomic_DNA"/>
</dbReference>
<feature type="region of interest" description="Disordered" evidence="1">
    <location>
        <begin position="80"/>
        <end position="111"/>
    </location>
</feature>
<feature type="compositionally biased region" description="Basic and acidic residues" evidence="1">
    <location>
        <begin position="87"/>
        <end position="104"/>
    </location>
</feature>
<sequence>MADPDTLFAHHGHSINFETLHYVRLTHKDDLLFAPQGDTDTTEVDDDNGLISRSCVSNWYAPADKVQEGTTIVPASVRFDQGDEVTDTEKSGSREEAVVSRGESDSEQPSRFVVDSSEAPFAMPSLQDLPSRSVAGILQWYRAASKELSALHRHAEEGDKSSCEPKSTSQEPQHNVVGLPSQRALVAHQRELLIDLASSTAVVFEAKERRGSGQTCGIGFSI</sequence>